<dbReference type="RefSeq" id="XP_007804491.1">
    <property type="nucleotide sequence ID" value="XM_007806300.1"/>
</dbReference>
<name>U1GCV3_ENDPU</name>
<organism evidence="2 3">
    <name type="scientific">Endocarpon pusillum (strain Z07020 / HMAS-L-300199)</name>
    <name type="common">Lichen-forming fungus</name>
    <dbReference type="NCBI Taxonomy" id="1263415"/>
    <lineage>
        <taxon>Eukaryota</taxon>
        <taxon>Fungi</taxon>
        <taxon>Dikarya</taxon>
        <taxon>Ascomycota</taxon>
        <taxon>Pezizomycotina</taxon>
        <taxon>Eurotiomycetes</taxon>
        <taxon>Chaetothyriomycetidae</taxon>
        <taxon>Verrucariales</taxon>
        <taxon>Verrucariaceae</taxon>
        <taxon>Endocarpon</taxon>
    </lineage>
</organism>
<proteinExistence type="predicted"/>
<dbReference type="HOGENOM" id="CLU_1722362_0_0_1"/>
<feature type="region of interest" description="Disordered" evidence="1">
    <location>
        <begin position="11"/>
        <end position="31"/>
    </location>
</feature>
<reference evidence="3" key="1">
    <citation type="journal article" date="2014" name="BMC Genomics">
        <title>Genome characteristics reveal the impact of lichenization on lichen-forming fungus Endocarpon pusillum Hedwig (Verrucariales, Ascomycota).</title>
        <authorList>
            <person name="Wang Y.-Y."/>
            <person name="Liu B."/>
            <person name="Zhang X.-Y."/>
            <person name="Zhou Q.-M."/>
            <person name="Zhang T."/>
            <person name="Li H."/>
            <person name="Yu Y.-F."/>
            <person name="Zhang X.-L."/>
            <person name="Hao X.-Y."/>
            <person name="Wang M."/>
            <person name="Wang L."/>
            <person name="Wei J.-C."/>
        </authorList>
    </citation>
    <scope>NUCLEOTIDE SEQUENCE [LARGE SCALE GENOMIC DNA]</scope>
    <source>
        <strain evidence="3">Z07020 / HMAS-L-300199</strain>
    </source>
</reference>
<dbReference type="EMBL" id="KE721375">
    <property type="protein sequence ID" value="ERF69888.1"/>
    <property type="molecule type" value="Genomic_DNA"/>
</dbReference>
<gene>
    <name evidence="2" type="ORF">EPUS_05430</name>
</gene>
<evidence type="ECO:0000256" key="1">
    <source>
        <dbReference type="SAM" id="MobiDB-lite"/>
    </source>
</evidence>
<evidence type="ECO:0000313" key="2">
    <source>
        <dbReference type="EMBL" id="ERF69888.1"/>
    </source>
</evidence>
<dbReference type="AlphaFoldDB" id="U1GCV3"/>
<accession>U1GCV3</accession>
<keyword evidence="3" id="KW-1185">Reference proteome</keyword>
<protein>
    <submittedName>
        <fullName evidence="2">Uncharacterized protein</fullName>
    </submittedName>
</protein>
<sequence>MEGCIRAPQMIERSRRSSSSQQHARRSYSPTSEFIVQSARDSLVADPRFRNACIRIDTGFCYKKCATILVFTSGCSDEHFIGLSEQLIEEAVQAANRALLGFPGMYNDYRVRAYELRGKAFKVRAAYRSHHEAHSIKVHSDLHVAALDYYSL</sequence>
<dbReference type="GeneID" id="19240382"/>
<dbReference type="Proteomes" id="UP000019373">
    <property type="component" value="Unassembled WGS sequence"/>
</dbReference>
<evidence type="ECO:0000313" key="3">
    <source>
        <dbReference type="Proteomes" id="UP000019373"/>
    </source>
</evidence>